<dbReference type="RefSeq" id="WP_107673298.1">
    <property type="nucleotide sequence ID" value="NZ_PZKE01000007.1"/>
</dbReference>
<keyword evidence="12" id="KW-1185">Reference proteome</keyword>
<feature type="domain" description="Cytosol aminopeptidase" evidence="9">
    <location>
        <begin position="182"/>
        <end position="486"/>
    </location>
</feature>
<evidence type="ECO:0000256" key="5">
    <source>
        <dbReference type="ARBA" id="ARBA00022670"/>
    </source>
</evidence>
<keyword evidence="4 8" id="KW-0031">Aminopeptidase</keyword>
<evidence type="ECO:0000313" key="11">
    <source>
        <dbReference type="EMBL" id="PTE14609.1"/>
    </source>
</evidence>
<protein>
    <recommendedName>
        <fullName evidence="8">Probable cytosol aminopeptidase</fullName>
        <ecNumber evidence="8">3.4.11.1</ecNumber>
    </recommendedName>
    <alternativeName>
        <fullName evidence="8">Leucine aminopeptidase</fullName>
        <shortName evidence="8">LAP</shortName>
        <ecNumber evidence="8">3.4.11.10</ecNumber>
    </alternativeName>
    <alternativeName>
        <fullName evidence="8">Leucyl aminopeptidase</fullName>
    </alternativeName>
</protein>
<evidence type="ECO:0000313" key="12">
    <source>
        <dbReference type="Proteomes" id="UP000241362"/>
    </source>
</evidence>
<dbReference type="Gene3D" id="3.40.220.10">
    <property type="entry name" value="Leucine Aminopeptidase, subunit E, domain 1"/>
    <property type="match status" value="1"/>
</dbReference>
<feature type="active site" evidence="8">
    <location>
        <position position="346"/>
    </location>
</feature>
<evidence type="ECO:0000256" key="2">
    <source>
        <dbReference type="ARBA" id="ARBA00000967"/>
    </source>
</evidence>
<dbReference type="CDD" id="cd00433">
    <property type="entry name" value="Peptidase_M17"/>
    <property type="match status" value="1"/>
</dbReference>
<dbReference type="GO" id="GO:0070006">
    <property type="term" value="F:metalloaminopeptidase activity"/>
    <property type="evidence" value="ECO:0007669"/>
    <property type="project" value="InterPro"/>
</dbReference>
<name>A0A2T4J9N3_FUSBL</name>
<keyword evidence="8" id="KW-0479">Metal-binding</keyword>
<evidence type="ECO:0000256" key="4">
    <source>
        <dbReference type="ARBA" id="ARBA00022438"/>
    </source>
</evidence>
<reference evidence="11 12" key="1">
    <citation type="submission" date="2018-03" db="EMBL/GenBank/DDBJ databases">
        <title>Rhodobacter blasticus.</title>
        <authorList>
            <person name="Meyer T.E."/>
            <person name="Miller S."/>
            <person name="Lodha T."/>
            <person name="Gandham S."/>
            <person name="Chintalapati S."/>
            <person name="Chintalapati V.R."/>
        </authorList>
    </citation>
    <scope>NUCLEOTIDE SEQUENCE [LARGE SCALE GENOMIC DNA]</scope>
    <source>
        <strain evidence="11 12">DSM 2131</strain>
    </source>
</reference>
<feature type="binding site" evidence="8">
    <location>
        <position position="342"/>
    </location>
    <ligand>
        <name>Mn(2+)</name>
        <dbReference type="ChEBI" id="CHEBI:29035"/>
        <label>1</label>
    </ligand>
</feature>
<proteinExistence type="inferred from homology"/>
<dbReference type="EC" id="3.4.11.1" evidence="8"/>
<dbReference type="InterPro" id="IPR043472">
    <property type="entry name" value="Macro_dom-like"/>
</dbReference>
<dbReference type="EMBL" id="PZKE01000007">
    <property type="protein sequence ID" value="PTE14609.1"/>
    <property type="molecule type" value="Genomic_DNA"/>
</dbReference>
<dbReference type="PANTHER" id="PTHR11963:SF23">
    <property type="entry name" value="CYTOSOL AMINOPEPTIDASE"/>
    <property type="match status" value="1"/>
</dbReference>
<comment type="subcellular location">
    <subcellularLocation>
        <location evidence="8">Cytoplasm</location>
    </subcellularLocation>
</comment>
<evidence type="ECO:0000256" key="6">
    <source>
        <dbReference type="ARBA" id="ARBA00022801"/>
    </source>
</evidence>
<dbReference type="HAMAP" id="MF_00181">
    <property type="entry name" value="Cytosol_peptidase_M17"/>
    <property type="match status" value="1"/>
</dbReference>
<comment type="caution">
    <text evidence="11">The sequence shown here is derived from an EMBL/GenBank/DDBJ whole genome shotgun (WGS) entry which is preliminary data.</text>
</comment>
<keyword evidence="7 8" id="KW-0464">Manganese</keyword>
<dbReference type="Pfam" id="PF00883">
    <property type="entry name" value="Peptidase_M17"/>
    <property type="match status" value="1"/>
</dbReference>
<dbReference type="GO" id="GO:0006508">
    <property type="term" value="P:proteolysis"/>
    <property type="evidence" value="ECO:0007669"/>
    <property type="project" value="UniProtKB-KW"/>
</dbReference>
<dbReference type="SUPFAM" id="SSF53187">
    <property type="entry name" value="Zn-dependent exopeptidases"/>
    <property type="match status" value="1"/>
</dbReference>
<evidence type="ECO:0000256" key="8">
    <source>
        <dbReference type="HAMAP-Rule" id="MF_00181"/>
    </source>
</evidence>
<dbReference type="EC" id="3.4.11.10" evidence="8"/>
<dbReference type="PRINTS" id="PR00481">
    <property type="entry name" value="LAMNOPPTDASE"/>
</dbReference>
<feature type="binding site" evidence="8">
    <location>
        <position position="344"/>
    </location>
    <ligand>
        <name>Mn(2+)</name>
        <dbReference type="ChEBI" id="CHEBI:29035"/>
        <label>2</label>
    </ligand>
</feature>
<comment type="catalytic activity">
    <reaction evidence="2 8">
        <text>Release of an N-terminal amino acid, preferentially leucine, but not glutamic or aspartic acids.</text>
        <dbReference type="EC" id="3.4.11.10"/>
    </reaction>
</comment>
<dbReference type="InterPro" id="IPR008283">
    <property type="entry name" value="Peptidase_M17_N"/>
</dbReference>
<comment type="function">
    <text evidence="8">Presumably involved in the processing and regular turnover of intracellular proteins. Catalyzes the removal of unsubstituted N-terminal amino acids from various peptides.</text>
</comment>
<dbReference type="NCBIfam" id="NF002077">
    <property type="entry name" value="PRK00913.2-4"/>
    <property type="match status" value="1"/>
</dbReference>
<evidence type="ECO:0000256" key="7">
    <source>
        <dbReference type="ARBA" id="ARBA00023211"/>
    </source>
</evidence>
<dbReference type="GO" id="GO:0030145">
    <property type="term" value="F:manganese ion binding"/>
    <property type="evidence" value="ECO:0007669"/>
    <property type="project" value="UniProtKB-UniRule"/>
</dbReference>
<feature type="active site" evidence="8">
    <location>
        <position position="272"/>
    </location>
</feature>
<organism evidence="11 12">
    <name type="scientific">Fuscovulum blasticum DSM 2131</name>
    <dbReference type="NCBI Taxonomy" id="1188250"/>
    <lineage>
        <taxon>Bacteria</taxon>
        <taxon>Pseudomonadati</taxon>
        <taxon>Pseudomonadota</taxon>
        <taxon>Alphaproteobacteria</taxon>
        <taxon>Rhodobacterales</taxon>
        <taxon>Paracoccaceae</taxon>
        <taxon>Pseudogemmobacter</taxon>
    </lineage>
</organism>
<dbReference type="InterPro" id="IPR011356">
    <property type="entry name" value="Leucine_aapep/pepB"/>
</dbReference>
<dbReference type="Pfam" id="PF02789">
    <property type="entry name" value="Peptidase_M17_N"/>
    <property type="match status" value="1"/>
</dbReference>
<evidence type="ECO:0000259" key="10">
    <source>
        <dbReference type="Pfam" id="PF02789"/>
    </source>
</evidence>
<comment type="cofactor">
    <cofactor evidence="8">
        <name>Mn(2+)</name>
        <dbReference type="ChEBI" id="CHEBI:29035"/>
    </cofactor>
    <text evidence="8">Binds 2 manganese ions per subunit.</text>
</comment>
<dbReference type="PANTHER" id="PTHR11963">
    <property type="entry name" value="LEUCINE AMINOPEPTIDASE-RELATED"/>
    <property type="match status" value="1"/>
</dbReference>
<keyword evidence="5 8" id="KW-0645">Protease</keyword>
<dbReference type="Gene3D" id="3.40.630.10">
    <property type="entry name" value="Zn peptidases"/>
    <property type="match status" value="1"/>
</dbReference>
<evidence type="ECO:0000256" key="3">
    <source>
        <dbReference type="ARBA" id="ARBA00009528"/>
    </source>
</evidence>
<evidence type="ECO:0000256" key="1">
    <source>
        <dbReference type="ARBA" id="ARBA00000135"/>
    </source>
</evidence>
<comment type="catalytic activity">
    <reaction evidence="1 8">
        <text>Release of an N-terminal amino acid, Xaa-|-Yaa-, in which Xaa is preferably Leu, but may be other amino acids including Pro although not Arg or Lys, and Yaa may be Pro. Amino acid amides and methyl esters are also readily hydrolyzed, but rates on arylamides are exceedingly low.</text>
        <dbReference type="EC" id="3.4.11.1"/>
    </reaction>
</comment>
<accession>A0A2T4J9N3</accession>
<feature type="binding site" evidence="8">
    <location>
        <position position="283"/>
    </location>
    <ligand>
        <name>Mn(2+)</name>
        <dbReference type="ChEBI" id="CHEBI:29035"/>
        <label>2</label>
    </ligand>
</feature>
<dbReference type="AlphaFoldDB" id="A0A2T4J9N3"/>
<feature type="binding site" evidence="8">
    <location>
        <position position="344"/>
    </location>
    <ligand>
        <name>Mn(2+)</name>
        <dbReference type="ChEBI" id="CHEBI:29035"/>
        <label>1</label>
    </ligand>
</feature>
<feature type="binding site" evidence="8">
    <location>
        <position position="265"/>
    </location>
    <ligand>
        <name>Mn(2+)</name>
        <dbReference type="ChEBI" id="CHEBI:29035"/>
        <label>2</label>
    </ligand>
</feature>
<evidence type="ECO:0000259" key="9">
    <source>
        <dbReference type="Pfam" id="PF00883"/>
    </source>
</evidence>
<feature type="domain" description="Peptidase M17 leucyl aminopeptidase N-terminal" evidence="10">
    <location>
        <begin position="33"/>
        <end position="144"/>
    </location>
</feature>
<dbReference type="GO" id="GO:0005737">
    <property type="term" value="C:cytoplasm"/>
    <property type="evidence" value="ECO:0007669"/>
    <property type="project" value="UniProtKB-SubCell"/>
</dbReference>
<sequence length="500" mass="52317">MAISTHTIRSSAATAWETDGAVVIFRAGHGGFGPKARAVDQAIGGAAGRAASAPRFSGKSGDCIDILAPVGLKARRVVVLDLGDPAALTALSASRAGSSLARHLENEGEQTALVLFETPAGAALAGNDLLAQILLGIRLRNYRFGLMARTEKAFDLTLTLEHDESEAKPLVRSEAVADGVALARTLVNYPASHLNPDNFADYLEPLQAAGIAVEVLDKAELERLGMGAILAVGNGSARGPRVIVLRYKGAEGQPLALVGKGMCFDAGGLCIKTGPQMFTMKGDMGGAAAVIGAMLALARQKAAVHVVGVLGVAENMLSGSSYKPGDIVTTMSGRTVEVFDTDCEGRMVLADVLHYTATRFQPKAIVDLATLTYSVMRGLGHAFAGLFATHDELANGLLAAGEATGERFWRLPLDPAYEENLISPIADLRQHGRDLEDGDAPVAAAFLKTFAEGVPYVHLDIAGKELIDQDRLHARAGGAGFGVQLLEEWITSGAATKFRG</sequence>
<feature type="binding site" evidence="8">
    <location>
        <position position="265"/>
    </location>
    <ligand>
        <name>Mn(2+)</name>
        <dbReference type="ChEBI" id="CHEBI:29035"/>
        <label>1</label>
    </ligand>
</feature>
<keyword evidence="6 8" id="KW-0378">Hydrolase</keyword>
<feature type="binding site" evidence="8">
    <location>
        <position position="260"/>
    </location>
    <ligand>
        <name>Mn(2+)</name>
        <dbReference type="ChEBI" id="CHEBI:29035"/>
        <label>2</label>
    </ligand>
</feature>
<dbReference type="InterPro" id="IPR000819">
    <property type="entry name" value="Peptidase_M17_C"/>
</dbReference>
<comment type="similarity">
    <text evidence="3 8">Belongs to the peptidase M17 family.</text>
</comment>
<dbReference type="SUPFAM" id="SSF52949">
    <property type="entry name" value="Macro domain-like"/>
    <property type="match status" value="1"/>
</dbReference>
<dbReference type="InterPro" id="IPR023042">
    <property type="entry name" value="Peptidase_M17_leu_NH2_pept"/>
</dbReference>
<dbReference type="Proteomes" id="UP000241362">
    <property type="component" value="Unassembled WGS sequence"/>
</dbReference>
<gene>
    <name evidence="8" type="primary">pepA</name>
    <name evidence="11" type="ORF">C5F44_08660</name>
</gene>
<keyword evidence="8" id="KW-0963">Cytoplasm</keyword>